<dbReference type="Gene3D" id="3.40.50.720">
    <property type="entry name" value="NAD(P)-binding Rossmann-like Domain"/>
    <property type="match status" value="1"/>
</dbReference>
<dbReference type="PANTHER" id="PTHR43355:SF2">
    <property type="entry name" value="FLAVIN REDUCTASE (NADPH)"/>
    <property type="match status" value="1"/>
</dbReference>
<accession>A0A4R3YQL9</accession>
<dbReference type="Proteomes" id="UP000295645">
    <property type="component" value="Unassembled WGS sequence"/>
</dbReference>
<comment type="caution">
    <text evidence="2">The sequence shown here is derived from an EMBL/GenBank/DDBJ whole genome shotgun (WGS) entry which is preliminary data.</text>
</comment>
<dbReference type="PANTHER" id="PTHR43355">
    <property type="entry name" value="FLAVIN REDUCTASE (NADPH)"/>
    <property type="match status" value="1"/>
</dbReference>
<keyword evidence="3" id="KW-1185">Reference proteome</keyword>
<dbReference type="CDD" id="cd05244">
    <property type="entry name" value="BVR-B_like_SDR_a"/>
    <property type="match status" value="1"/>
</dbReference>
<dbReference type="RefSeq" id="WP_132143260.1">
    <property type="nucleotide sequence ID" value="NZ_SMCS01000003.1"/>
</dbReference>
<dbReference type="InterPro" id="IPR036291">
    <property type="entry name" value="NAD(P)-bd_dom_sf"/>
</dbReference>
<evidence type="ECO:0000313" key="2">
    <source>
        <dbReference type="EMBL" id="TCV94701.1"/>
    </source>
</evidence>
<dbReference type="AlphaFoldDB" id="A0A4R3YQL9"/>
<sequence>MKIALFGATGHIGAGILDEALSRGHDVVAVVRDPSRLKVTHPKLQVVQGDVSDTNSFAKAIAGSDASIASLNGPADALVSAANNLLAALPKAGIRRLVWVGGAGSLLTPAGTRVIDAPDFPEAWKGAANAQVKALEAFLATTADIDWTYVSPAGEIGPGPKTGTYRVGDDHLLLDADGHSRISIADFAAGLVDRAEKNDKPRRRITIAY</sequence>
<dbReference type="EMBL" id="SMCS01000003">
    <property type="protein sequence ID" value="TCV94701.1"/>
    <property type="molecule type" value="Genomic_DNA"/>
</dbReference>
<proteinExistence type="predicted"/>
<dbReference type="InterPro" id="IPR016040">
    <property type="entry name" value="NAD(P)-bd_dom"/>
</dbReference>
<name>A0A4R3YQL9_9GAMM</name>
<protein>
    <recommendedName>
        <fullName evidence="1">NAD(P)-binding domain-containing protein</fullName>
    </recommendedName>
</protein>
<evidence type="ECO:0000313" key="3">
    <source>
        <dbReference type="Proteomes" id="UP000295645"/>
    </source>
</evidence>
<feature type="domain" description="NAD(P)-binding" evidence="1">
    <location>
        <begin position="7"/>
        <end position="193"/>
    </location>
</feature>
<evidence type="ECO:0000259" key="1">
    <source>
        <dbReference type="Pfam" id="PF13460"/>
    </source>
</evidence>
<gene>
    <name evidence="2" type="ORF">EC912_103186</name>
</gene>
<dbReference type="Pfam" id="PF13460">
    <property type="entry name" value="NAD_binding_10"/>
    <property type="match status" value="1"/>
</dbReference>
<reference evidence="2 3" key="1">
    <citation type="submission" date="2019-03" db="EMBL/GenBank/DDBJ databases">
        <title>Above-ground endophytic microbial communities from plants in different locations in the United States.</title>
        <authorList>
            <person name="Frank C."/>
        </authorList>
    </citation>
    <scope>NUCLEOTIDE SEQUENCE [LARGE SCALE GENOMIC DNA]</scope>
    <source>
        <strain evidence="2 3">LP_13_YM</strain>
    </source>
</reference>
<organism evidence="2 3">
    <name type="scientific">Luteibacter rhizovicinus</name>
    <dbReference type="NCBI Taxonomy" id="242606"/>
    <lineage>
        <taxon>Bacteria</taxon>
        <taxon>Pseudomonadati</taxon>
        <taxon>Pseudomonadota</taxon>
        <taxon>Gammaproteobacteria</taxon>
        <taxon>Lysobacterales</taxon>
        <taxon>Rhodanobacteraceae</taxon>
        <taxon>Luteibacter</taxon>
    </lineage>
</organism>
<dbReference type="OrthoDB" id="7352421at2"/>
<dbReference type="GO" id="GO:0016646">
    <property type="term" value="F:oxidoreductase activity, acting on the CH-NH group of donors, NAD or NADP as acceptor"/>
    <property type="evidence" value="ECO:0007669"/>
    <property type="project" value="TreeGrafter"/>
</dbReference>
<dbReference type="SUPFAM" id="SSF51735">
    <property type="entry name" value="NAD(P)-binding Rossmann-fold domains"/>
    <property type="match status" value="1"/>
</dbReference>
<dbReference type="InterPro" id="IPR051606">
    <property type="entry name" value="Polyketide_Oxido-like"/>
</dbReference>